<gene>
    <name evidence="5" type="ORF">KJP28_07160</name>
</gene>
<dbReference type="InterPro" id="IPR000524">
    <property type="entry name" value="Tscrpt_reg_HTH_GntR"/>
</dbReference>
<evidence type="ECO:0000313" key="5">
    <source>
        <dbReference type="EMBL" id="MBV7378702.1"/>
    </source>
</evidence>
<dbReference type="CDD" id="cd07377">
    <property type="entry name" value="WHTH_GntR"/>
    <property type="match status" value="1"/>
</dbReference>
<keyword evidence="2" id="KW-0238">DNA-binding</keyword>
<dbReference type="InterPro" id="IPR011711">
    <property type="entry name" value="GntR_C"/>
</dbReference>
<keyword evidence="1" id="KW-0805">Transcription regulation</keyword>
<keyword evidence="3" id="KW-0804">Transcription</keyword>
<dbReference type="Proteomes" id="UP000756530">
    <property type="component" value="Unassembled WGS sequence"/>
</dbReference>
<sequence>MDEHGRRVAVRGAGASQSCVTRSSLRTAPPQCLIVGYPRAKSRDRAEERVLGQTKNGQKDAYELILDAIDEGTYKPGDRMVESELADRFGMSRTPIREALQRLETQSLLNRDGRSLIVASLDHNQLHELYAVRAELEGLAARLAAQHAAPEEQRVLREMVEQDRALIHDPDAMARANRRFHRQIQLASHNRYLLQQLDLVHRTMALLATTSLAVAGRPEDAIGEHDAIVRAIEARDGDAADEALRTHISKAFETRLKLDSFDDV</sequence>
<dbReference type="SMART" id="SM00345">
    <property type="entry name" value="HTH_GNTR"/>
    <property type="match status" value="1"/>
</dbReference>
<dbReference type="PANTHER" id="PTHR43537:SF5">
    <property type="entry name" value="UXU OPERON TRANSCRIPTIONAL REGULATOR"/>
    <property type="match status" value="1"/>
</dbReference>
<dbReference type="SMART" id="SM00895">
    <property type="entry name" value="FCD"/>
    <property type="match status" value="1"/>
</dbReference>
<name>A0ABS6T0F5_9RHOB</name>
<accession>A0ABS6T0F5</accession>
<evidence type="ECO:0000256" key="3">
    <source>
        <dbReference type="ARBA" id="ARBA00023163"/>
    </source>
</evidence>
<dbReference type="Pfam" id="PF00392">
    <property type="entry name" value="GntR"/>
    <property type="match status" value="1"/>
</dbReference>
<organism evidence="5 6">
    <name type="scientific">Maritimibacter dapengensis</name>
    <dbReference type="NCBI Taxonomy" id="2836868"/>
    <lineage>
        <taxon>Bacteria</taxon>
        <taxon>Pseudomonadati</taxon>
        <taxon>Pseudomonadota</taxon>
        <taxon>Alphaproteobacteria</taxon>
        <taxon>Rhodobacterales</taxon>
        <taxon>Roseobacteraceae</taxon>
        <taxon>Maritimibacter</taxon>
    </lineage>
</organism>
<dbReference type="Pfam" id="PF07729">
    <property type="entry name" value="FCD"/>
    <property type="match status" value="1"/>
</dbReference>
<proteinExistence type="predicted"/>
<evidence type="ECO:0000313" key="6">
    <source>
        <dbReference type="Proteomes" id="UP000756530"/>
    </source>
</evidence>
<keyword evidence="6" id="KW-1185">Reference proteome</keyword>
<dbReference type="EMBL" id="JAHUZE010000002">
    <property type="protein sequence ID" value="MBV7378702.1"/>
    <property type="molecule type" value="Genomic_DNA"/>
</dbReference>
<evidence type="ECO:0000259" key="4">
    <source>
        <dbReference type="PROSITE" id="PS50949"/>
    </source>
</evidence>
<protein>
    <submittedName>
        <fullName evidence="5">GntR family transcriptional regulator</fullName>
    </submittedName>
</protein>
<evidence type="ECO:0000256" key="2">
    <source>
        <dbReference type="ARBA" id="ARBA00023125"/>
    </source>
</evidence>
<reference evidence="5 6" key="1">
    <citation type="submission" date="2021-05" db="EMBL/GenBank/DDBJ databases">
        <title>Culturable bacteria isolated from Daya Bay.</title>
        <authorList>
            <person name="Zheng W."/>
            <person name="Yu S."/>
            <person name="Huang Y."/>
        </authorList>
    </citation>
    <scope>NUCLEOTIDE SEQUENCE [LARGE SCALE GENOMIC DNA]</scope>
    <source>
        <strain evidence="5 6">DP4N28-5</strain>
    </source>
</reference>
<comment type="caution">
    <text evidence="5">The sequence shown here is derived from an EMBL/GenBank/DDBJ whole genome shotgun (WGS) entry which is preliminary data.</text>
</comment>
<feature type="domain" description="HTH gntR-type" evidence="4">
    <location>
        <begin position="55"/>
        <end position="121"/>
    </location>
</feature>
<evidence type="ECO:0000256" key="1">
    <source>
        <dbReference type="ARBA" id="ARBA00023015"/>
    </source>
</evidence>
<dbReference type="PROSITE" id="PS50949">
    <property type="entry name" value="HTH_GNTR"/>
    <property type="match status" value="1"/>
</dbReference>
<dbReference type="PANTHER" id="PTHR43537">
    <property type="entry name" value="TRANSCRIPTIONAL REGULATOR, GNTR FAMILY"/>
    <property type="match status" value="1"/>
</dbReference>